<dbReference type="Gene3D" id="3.90.190.10">
    <property type="entry name" value="Protein tyrosine phosphatase superfamily"/>
    <property type="match status" value="1"/>
</dbReference>
<dbReference type="SUPFAM" id="SSF52799">
    <property type="entry name" value="(Phosphotyrosine protein) phosphatases II"/>
    <property type="match status" value="1"/>
</dbReference>
<keyword evidence="6" id="KW-1185">Reference proteome</keyword>
<dbReference type="EC" id="3.1.3.48" evidence="1"/>
<organism evidence="5 6">
    <name type="scientific">Saguinus oedipus</name>
    <name type="common">Cotton-top tamarin</name>
    <name type="synonym">Oedipomidas oedipus</name>
    <dbReference type="NCBI Taxonomy" id="9490"/>
    <lineage>
        <taxon>Eukaryota</taxon>
        <taxon>Metazoa</taxon>
        <taxon>Chordata</taxon>
        <taxon>Craniata</taxon>
        <taxon>Vertebrata</taxon>
        <taxon>Euteleostomi</taxon>
        <taxon>Mammalia</taxon>
        <taxon>Eutheria</taxon>
        <taxon>Euarchontoglires</taxon>
        <taxon>Primates</taxon>
        <taxon>Haplorrhini</taxon>
        <taxon>Platyrrhini</taxon>
        <taxon>Cebidae</taxon>
        <taxon>Callitrichinae</taxon>
        <taxon>Saguinus</taxon>
    </lineage>
</organism>
<evidence type="ECO:0000256" key="2">
    <source>
        <dbReference type="ARBA" id="ARBA00022912"/>
    </source>
</evidence>
<dbReference type="PROSITE" id="PS50056">
    <property type="entry name" value="TYR_PHOSPHATASE_2"/>
    <property type="match status" value="1"/>
</dbReference>
<feature type="domain" description="Tyrosine specific protein phosphatases" evidence="4">
    <location>
        <begin position="25"/>
        <end position="72"/>
    </location>
</feature>
<dbReference type="PANTHER" id="PTHR19134:SF449">
    <property type="entry name" value="TYROSINE-PROTEIN PHOSPHATASE 1"/>
    <property type="match status" value="1"/>
</dbReference>
<dbReference type="InterPro" id="IPR000242">
    <property type="entry name" value="PTP_cat"/>
</dbReference>
<dbReference type="InterPro" id="IPR000387">
    <property type="entry name" value="Tyr_Pase_dom"/>
</dbReference>
<reference evidence="5 6" key="1">
    <citation type="submission" date="2023-05" db="EMBL/GenBank/DDBJ databases">
        <title>B98-5 Cell Line De Novo Hybrid Assembly: An Optical Mapping Approach.</title>
        <authorList>
            <person name="Kananen K."/>
            <person name="Auerbach J.A."/>
            <person name="Kautto E."/>
            <person name="Blachly J.S."/>
        </authorList>
    </citation>
    <scope>NUCLEOTIDE SEQUENCE [LARGE SCALE GENOMIC DNA]</scope>
    <source>
        <strain evidence="5">B95-8</strain>
        <tissue evidence="5">Cell line</tissue>
    </source>
</reference>
<sequence length="88" mass="10044">MAVAWMLPNQLRLALEESSQFPENGGGRSGTFCACATVLEMIRCHNLVDVFFAAKTLRNYKPNMVETMDQYHFCYDVALEYLEGLESR</sequence>
<comment type="caution">
    <text evidence="5">The sequence shown here is derived from an EMBL/GenBank/DDBJ whole genome shotgun (WGS) entry which is preliminary data.</text>
</comment>
<dbReference type="PANTHER" id="PTHR19134">
    <property type="entry name" value="RECEPTOR-TYPE TYROSINE-PROTEIN PHOSPHATASE"/>
    <property type="match status" value="1"/>
</dbReference>
<proteinExistence type="predicted"/>
<evidence type="ECO:0000259" key="4">
    <source>
        <dbReference type="PROSITE" id="PS50056"/>
    </source>
</evidence>
<accession>A0ABQ9VAD1</accession>
<dbReference type="InterPro" id="IPR050348">
    <property type="entry name" value="Protein-Tyr_Phosphatase"/>
</dbReference>
<name>A0ABQ9VAD1_SAGOE</name>
<evidence type="ECO:0000313" key="6">
    <source>
        <dbReference type="Proteomes" id="UP001266305"/>
    </source>
</evidence>
<dbReference type="SMART" id="SM00404">
    <property type="entry name" value="PTPc_motif"/>
    <property type="match status" value="1"/>
</dbReference>
<evidence type="ECO:0000259" key="3">
    <source>
        <dbReference type="PROSITE" id="PS50055"/>
    </source>
</evidence>
<dbReference type="InterPro" id="IPR003595">
    <property type="entry name" value="Tyr_Pase_cat"/>
</dbReference>
<feature type="domain" description="Tyrosine-protein phosphatase" evidence="3">
    <location>
        <begin position="25"/>
        <end position="81"/>
    </location>
</feature>
<dbReference type="InterPro" id="IPR029021">
    <property type="entry name" value="Prot-tyrosine_phosphatase-like"/>
</dbReference>
<evidence type="ECO:0000313" key="5">
    <source>
        <dbReference type="EMBL" id="KAK2106324.1"/>
    </source>
</evidence>
<gene>
    <name evidence="5" type="ORF">P7K49_015838</name>
</gene>
<keyword evidence="2" id="KW-0378">Hydrolase</keyword>
<dbReference type="EMBL" id="JASSZA010000007">
    <property type="protein sequence ID" value="KAK2106324.1"/>
    <property type="molecule type" value="Genomic_DNA"/>
</dbReference>
<dbReference type="PROSITE" id="PS50055">
    <property type="entry name" value="TYR_PHOSPHATASE_PTP"/>
    <property type="match status" value="1"/>
</dbReference>
<keyword evidence="2" id="KW-0904">Protein phosphatase</keyword>
<dbReference type="Pfam" id="PF00102">
    <property type="entry name" value="Y_phosphatase"/>
    <property type="match status" value="1"/>
</dbReference>
<protein>
    <recommendedName>
        <fullName evidence="1">protein-tyrosine-phosphatase</fullName>
        <ecNumber evidence="1">3.1.3.48</ecNumber>
    </recommendedName>
</protein>
<evidence type="ECO:0000256" key="1">
    <source>
        <dbReference type="ARBA" id="ARBA00013064"/>
    </source>
</evidence>
<dbReference type="Proteomes" id="UP001266305">
    <property type="component" value="Unassembled WGS sequence"/>
</dbReference>